<dbReference type="Proteomes" id="UP000475545">
    <property type="component" value="Unassembled WGS sequence"/>
</dbReference>
<comment type="caution">
    <text evidence="2">The sequence shown here is derived from an EMBL/GenBank/DDBJ whole genome shotgun (WGS) entry which is preliminary data.</text>
</comment>
<dbReference type="Gene3D" id="3.90.1720.10">
    <property type="entry name" value="endopeptidase domain like (from Nostoc punctiforme)"/>
    <property type="match status" value="1"/>
</dbReference>
<organism evidence="2 3">
    <name type="scientific">Gordonia mangrovi</name>
    <dbReference type="NCBI Taxonomy" id="2665643"/>
    <lineage>
        <taxon>Bacteria</taxon>
        <taxon>Bacillati</taxon>
        <taxon>Actinomycetota</taxon>
        <taxon>Actinomycetes</taxon>
        <taxon>Mycobacteriales</taxon>
        <taxon>Gordoniaceae</taxon>
        <taxon>Gordonia</taxon>
    </lineage>
</organism>
<proteinExistence type="predicted"/>
<dbReference type="SUPFAM" id="SSF54001">
    <property type="entry name" value="Cysteine proteinases"/>
    <property type="match status" value="1"/>
</dbReference>
<gene>
    <name evidence="2" type="ORF">GIY30_23800</name>
</gene>
<reference evidence="2 3" key="1">
    <citation type="submission" date="2019-11" db="EMBL/GenBank/DDBJ databases">
        <title>Gordonia sp. nov., a novel actinobacterium isolated from mangrove soil in Hainan.</title>
        <authorList>
            <person name="Huang X."/>
            <person name="Xie Y."/>
            <person name="Chu X."/>
            <person name="Xiao K."/>
        </authorList>
    </citation>
    <scope>NUCLEOTIDE SEQUENCE [LARGE SCALE GENOMIC DNA]</scope>
    <source>
        <strain evidence="2 3">HNM0687</strain>
    </source>
</reference>
<evidence type="ECO:0000256" key="1">
    <source>
        <dbReference type="SAM" id="MobiDB-lite"/>
    </source>
</evidence>
<dbReference type="InterPro" id="IPR038765">
    <property type="entry name" value="Papain-like_cys_pep_sf"/>
</dbReference>
<sequence>MALTAIAVPAVHAETPAERCTRETNAYNQTWKQAWVLAHPGTTIDDAPAPNPPYICHSGDDGGSAPTITAPSTTETPTNSATATSEAPPTGVETTSNGPDLEPPASTSSPADNVDAGQPTIGSAETSDEIRKLTDISVRNFNIAIDTLRRQLIRLATQNGETYQQTLDGSWSNAVRAVRYVSGPTIGSGSGDVDSNECGQPANAEVGQARQPGDFFYSDSCTGGGTATRGHTLNHGHNGLFTTNRATVEASNDKGVHAVPEAYQSLRLNPRKYAVNDASSGERSNAVAYGLSKVGLGYSYNYVGNRQGGPGVGSFNCSQLVWAAYYEPTHETDHVIDVDADEDTWHGRVGNNAVYPKDLIQSKHVTSY</sequence>
<feature type="region of interest" description="Disordered" evidence="1">
    <location>
        <begin position="42"/>
        <end position="126"/>
    </location>
</feature>
<evidence type="ECO:0000313" key="3">
    <source>
        <dbReference type="Proteomes" id="UP000475545"/>
    </source>
</evidence>
<evidence type="ECO:0000313" key="2">
    <source>
        <dbReference type="EMBL" id="MXP24350.1"/>
    </source>
</evidence>
<protein>
    <submittedName>
        <fullName evidence="2">Uncharacterized protein</fullName>
    </submittedName>
</protein>
<dbReference type="AlphaFoldDB" id="A0A6L7GWQ2"/>
<name>A0A6L7GWQ2_9ACTN</name>
<dbReference type="EMBL" id="WMBR01000011">
    <property type="protein sequence ID" value="MXP24350.1"/>
    <property type="molecule type" value="Genomic_DNA"/>
</dbReference>
<accession>A0A6L7GWQ2</accession>
<keyword evidence="3" id="KW-1185">Reference proteome</keyword>
<feature type="compositionally biased region" description="Low complexity" evidence="1">
    <location>
        <begin position="64"/>
        <end position="90"/>
    </location>
</feature>
<dbReference type="RefSeq" id="WP_160904548.1">
    <property type="nucleotide sequence ID" value="NZ_CP102850.1"/>
</dbReference>